<dbReference type="SUPFAM" id="SSF81901">
    <property type="entry name" value="HCP-like"/>
    <property type="match status" value="1"/>
</dbReference>
<dbReference type="GO" id="GO:0004197">
    <property type="term" value="F:cysteine-type endopeptidase activity"/>
    <property type="evidence" value="ECO:0007669"/>
    <property type="project" value="InterPro"/>
</dbReference>
<dbReference type="SUPFAM" id="SSF47090">
    <property type="entry name" value="PGBD-like"/>
    <property type="match status" value="1"/>
</dbReference>
<dbReference type="InterPro" id="IPR036366">
    <property type="entry name" value="PGBDSf"/>
</dbReference>
<dbReference type="EMBL" id="LT960614">
    <property type="protein sequence ID" value="SON54556.1"/>
    <property type="molecule type" value="Genomic_DNA"/>
</dbReference>
<dbReference type="InterPro" id="IPR001309">
    <property type="entry name" value="Pept_C14_p20"/>
</dbReference>
<evidence type="ECO:0000259" key="2">
    <source>
        <dbReference type="PROSITE" id="PS50208"/>
    </source>
</evidence>
<dbReference type="InterPro" id="IPR011600">
    <property type="entry name" value="Pept_C14_caspase"/>
</dbReference>
<dbReference type="Gene3D" id="1.10.101.10">
    <property type="entry name" value="PGBD-like superfamily/PGBD"/>
    <property type="match status" value="1"/>
</dbReference>
<dbReference type="PANTHER" id="PTHR22576">
    <property type="entry name" value="MUCOSA ASSOCIATED LYMPHOID TISSUE LYMPHOMA TRANSLOCATION PROTEIN 1/PARACASPASE"/>
    <property type="match status" value="1"/>
</dbReference>
<dbReference type="PANTHER" id="PTHR22576:SF37">
    <property type="entry name" value="MUCOSA-ASSOCIATED LYMPHOID TISSUE LYMPHOMA TRANSLOCATION PROTEIN 1"/>
    <property type="match status" value="1"/>
</dbReference>
<dbReference type="SUPFAM" id="SSF52129">
    <property type="entry name" value="Caspase-like"/>
    <property type="match status" value="1"/>
</dbReference>
<feature type="domain" description="Caspase family p20" evidence="2">
    <location>
        <begin position="33"/>
        <end position="162"/>
    </location>
</feature>
<dbReference type="Pfam" id="PF00656">
    <property type="entry name" value="Peptidase_C14"/>
    <property type="match status" value="1"/>
</dbReference>
<gene>
    <name evidence="3" type="ORF">HDIA_1015</name>
</gene>
<dbReference type="InterPro" id="IPR029030">
    <property type="entry name" value="Caspase-like_dom_sf"/>
</dbReference>
<dbReference type="Gene3D" id="3.40.50.1460">
    <property type="match status" value="1"/>
</dbReference>
<keyword evidence="1" id="KW-0732">Signal</keyword>
<dbReference type="AlphaFoldDB" id="A0A2C9D2R3"/>
<dbReference type="GO" id="GO:0006508">
    <property type="term" value="P:proteolysis"/>
    <property type="evidence" value="ECO:0007669"/>
    <property type="project" value="InterPro"/>
</dbReference>
<accession>A0A2C9D2R3</accession>
<dbReference type="InterPro" id="IPR006597">
    <property type="entry name" value="Sel1-like"/>
</dbReference>
<organism evidence="3 4">
    <name type="scientific">Hartmannibacter diazotrophicus</name>
    <dbReference type="NCBI Taxonomy" id="1482074"/>
    <lineage>
        <taxon>Bacteria</taxon>
        <taxon>Pseudomonadati</taxon>
        <taxon>Pseudomonadota</taxon>
        <taxon>Alphaproteobacteria</taxon>
        <taxon>Hyphomicrobiales</taxon>
        <taxon>Pleomorphomonadaceae</taxon>
        <taxon>Hartmannibacter</taxon>
    </lineage>
</organism>
<evidence type="ECO:0000256" key="1">
    <source>
        <dbReference type="SAM" id="SignalP"/>
    </source>
</evidence>
<sequence length="474" mass="51473">MKRVLCLVSALFVLAFAASQGAMAKSSAFQDDQKRLALVIGVSAYESVPALPNPKNDAEAVAAAFGRLDFEVIKTVDPSRDDLEATLAKFRSSLEGADIAVLYYAGHSIQVDGKNYIIPVDARFEEPEDFGRYLFAVEELTKLMDEKAAVRIAILDACRDNPFLVSAQEIAKTSDTKRSINAGLANISGPETIETEAQDEVYGSVIAYAASSGRTASDGEGEHSPYTRAFLEHVEKPGLEIGQMFRNIASSVIKETDNTQHPEYLVRLTNEVYFRVPEPSECDFLAAAPFNSIGVTGVDFERIDADKAIPACEAALKDDPKHPRLLYNLGRALDAKGRFEEAVKLYRQSSDLGYPAATSSLGVMYVNGQGIDQDFAEGVALLKKAKALGSRTARISLAAADFSVLFEAPETTALQERLKKEGLYKGPLDGDYGAKTQAALRSYQSLMSLRKNGATLETLDSLGLVDIIPHYELN</sequence>
<feature type="signal peptide" evidence="1">
    <location>
        <begin position="1"/>
        <end position="24"/>
    </location>
</feature>
<dbReference type="Pfam" id="PF01471">
    <property type="entry name" value="PG_binding_1"/>
    <property type="match status" value="1"/>
</dbReference>
<dbReference type="SMART" id="SM00671">
    <property type="entry name" value="SEL1"/>
    <property type="match status" value="2"/>
</dbReference>
<dbReference type="Pfam" id="PF14559">
    <property type="entry name" value="TPR_19"/>
    <property type="match status" value="1"/>
</dbReference>
<evidence type="ECO:0000313" key="3">
    <source>
        <dbReference type="EMBL" id="SON54556.1"/>
    </source>
</evidence>
<feature type="chain" id="PRO_5013242892" evidence="1">
    <location>
        <begin position="25"/>
        <end position="474"/>
    </location>
</feature>
<protein>
    <submittedName>
        <fullName evidence="3">His-Xaa-Ser repeat protein HxsA</fullName>
    </submittedName>
</protein>
<dbReference type="KEGG" id="hdi:HDIA_1015"/>
<proteinExistence type="predicted"/>
<dbReference type="InterPro" id="IPR036365">
    <property type="entry name" value="PGBD-like_sf"/>
</dbReference>
<dbReference type="InterPro" id="IPR052039">
    <property type="entry name" value="Caspase-related_regulators"/>
</dbReference>
<dbReference type="Proteomes" id="UP000223606">
    <property type="component" value="Chromosome 1"/>
</dbReference>
<dbReference type="InterPro" id="IPR002477">
    <property type="entry name" value="Peptidoglycan-bd-like"/>
</dbReference>
<dbReference type="InterPro" id="IPR011990">
    <property type="entry name" value="TPR-like_helical_dom_sf"/>
</dbReference>
<evidence type="ECO:0000313" key="4">
    <source>
        <dbReference type="Proteomes" id="UP000223606"/>
    </source>
</evidence>
<name>A0A2C9D2R3_9HYPH</name>
<dbReference type="RefSeq" id="WP_099554981.1">
    <property type="nucleotide sequence ID" value="NZ_LT960614.1"/>
</dbReference>
<dbReference type="Gene3D" id="1.25.40.10">
    <property type="entry name" value="Tetratricopeptide repeat domain"/>
    <property type="match status" value="1"/>
</dbReference>
<keyword evidence="4" id="KW-1185">Reference proteome</keyword>
<dbReference type="PROSITE" id="PS50208">
    <property type="entry name" value="CASPASE_P20"/>
    <property type="match status" value="1"/>
</dbReference>
<reference evidence="4" key="1">
    <citation type="submission" date="2017-09" db="EMBL/GenBank/DDBJ databases">
        <title>Genome sequence of Nannocystis excedens DSM 71.</title>
        <authorList>
            <person name="Blom J."/>
        </authorList>
    </citation>
    <scope>NUCLEOTIDE SEQUENCE [LARGE SCALE GENOMIC DNA]</scope>
    <source>
        <strain evidence="4">type strain: E19</strain>
    </source>
</reference>
<dbReference type="OrthoDB" id="9816009at2"/>